<feature type="region of interest" description="Disordered" evidence="1">
    <location>
        <begin position="83"/>
        <end position="154"/>
    </location>
</feature>
<gene>
    <name evidence="3" type="ORF">THAOC_02308</name>
</gene>
<accession>K0TQF5</accession>
<evidence type="ECO:0000256" key="2">
    <source>
        <dbReference type="SAM" id="Phobius"/>
    </source>
</evidence>
<protein>
    <submittedName>
        <fullName evidence="3">Uncharacterized protein</fullName>
    </submittedName>
</protein>
<feature type="region of interest" description="Disordered" evidence="1">
    <location>
        <begin position="254"/>
        <end position="312"/>
    </location>
</feature>
<keyword evidence="4" id="KW-1185">Reference proteome</keyword>
<feature type="transmembrane region" description="Helical" evidence="2">
    <location>
        <begin position="38"/>
        <end position="58"/>
    </location>
</feature>
<feature type="region of interest" description="Disordered" evidence="1">
    <location>
        <begin position="367"/>
        <end position="401"/>
    </location>
</feature>
<feature type="compositionally biased region" description="Basic and acidic residues" evidence="1">
    <location>
        <begin position="377"/>
        <end position="386"/>
    </location>
</feature>
<sequence length="422" mass="46517">MANWPGLGAWRYGRDVWPSLASSPYATMDEVLRRKRRGMLLTALLLTTLAVSIVYSSLRIQLSSSTSVDERRRRLAGPLTKYLDPKSTAVGAGRAAPTRRPDHTAAPEELPDHIRPGGGGVHTPRLHARHRDPREAAGRSPHGISVPRDQGPSTAARRAFLERERGRSESSPGDDRGALPVLHDVLDRVVELEEVRRHRGELVPQRGGDLQSVLHQAAEVLERAHARGDRERRAGAQAPHVAAEVLRRVQSLRRRQIRRPTQAVPGHDSQPRQVRAGTEDALDRRRGLPADPQPLPGRSHVQAGRERRHRGAVDHRLCGQAPVEDLRHRGRSERRSAGGAGVPCQLPWLVDIGLRQLLGRMDRDDEEEVGRAAAGEIGKHGPDRRGSRPPGRHLAAEEGGGQFACSAMPALKKYLRQPNRNG</sequence>
<evidence type="ECO:0000313" key="4">
    <source>
        <dbReference type="Proteomes" id="UP000266841"/>
    </source>
</evidence>
<evidence type="ECO:0000256" key="1">
    <source>
        <dbReference type="SAM" id="MobiDB-lite"/>
    </source>
</evidence>
<comment type="caution">
    <text evidence="3">The sequence shown here is derived from an EMBL/GenBank/DDBJ whole genome shotgun (WGS) entry which is preliminary data.</text>
</comment>
<feature type="compositionally biased region" description="Basic and acidic residues" evidence="1">
    <location>
        <begin position="277"/>
        <end position="288"/>
    </location>
</feature>
<evidence type="ECO:0000313" key="3">
    <source>
        <dbReference type="EMBL" id="EJK75957.1"/>
    </source>
</evidence>
<keyword evidence="2" id="KW-0812">Transmembrane</keyword>
<feature type="compositionally biased region" description="Basic and acidic residues" evidence="1">
    <location>
        <begin position="99"/>
        <end position="115"/>
    </location>
</feature>
<proteinExistence type="predicted"/>
<organism evidence="3 4">
    <name type="scientific">Thalassiosira oceanica</name>
    <name type="common">Marine diatom</name>
    <dbReference type="NCBI Taxonomy" id="159749"/>
    <lineage>
        <taxon>Eukaryota</taxon>
        <taxon>Sar</taxon>
        <taxon>Stramenopiles</taxon>
        <taxon>Ochrophyta</taxon>
        <taxon>Bacillariophyta</taxon>
        <taxon>Coscinodiscophyceae</taxon>
        <taxon>Thalassiosirophycidae</taxon>
        <taxon>Thalassiosirales</taxon>
        <taxon>Thalassiosiraceae</taxon>
        <taxon>Thalassiosira</taxon>
    </lineage>
</organism>
<keyword evidence="2" id="KW-1133">Transmembrane helix</keyword>
<dbReference type="AlphaFoldDB" id="K0TQF5"/>
<dbReference type="EMBL" id="AGNL01002636">
    <property type="protein sequence ID" value="EJK75957.1"/>
    <property type="molecule type" value="Genomic_DNA"/>
</dbReference>
<keyword evidence="2" id="KW-0472">Membrane</keyword>
<name>K0TQF5_THAOC</name>
<reference evidence="3 4" key="1">
    <citation type="journal article" date="2012" name="Genome Biol.">
        <title>Genome and low-iron response of an oceanic diatom adapted to chronic iron limitation.</title>
        <authorList>
            <person name="Lommer M."/>
            <person name="Specht M."/>
            <person name="Roy A.S."/>
            <person name="Kraemer L."/>
            <person name="Andreson R."/>
            <person name="Gutowska M.A."/>
            <person name="Wolf J."/>
            <person name="Bergner S.V."/>
            <person name="Schilhabel M.B."/>
            <person name="Klostermeier U.C."/>
            <person name="Beiko R.G."/>
            <person name="Rosenstiel P."/>
            <person name="Hippler M."/>
            <person name="Laroche J."/>
        </authorList>
    </citation>
    <scope>NUCLEOTIDE SEQUENCE [LARGE SCALE GENOMIC DNA]</scope>
    <source>
        <strain evidence="3 4">CCMP1005</strain>
    </source>
</reference>
<dbReference type="Proteomes" id="UP000266841">
    <property type="component" value="Unassembled WGS sequence"/>
</dbReference>